<accession>A0ACD1DYE0</accession>
<gene>
    <name evidence="1" type="primary">raiA</name>
    <name evidence="1" type="ORF">KIH16_05585</name>
</gene>
<organism evidence="1 2">
    <name type="scientific">Aminirod propionatiphilus</name>
    <dbReference type="NCBI Taxonomy" id="3415223"/>
    <lineage>
        <taxon>Bacteria</taxon>
        <taxon>Thermotogati</taxon>
        <taxon>Synergistota</taxon>
        <taxon>Synergistia</taxon>
        <taxon>Synergistales</taxon>
        <taxon>Aminiphilaceae</taxon>
        <taxon>Aminirod</taxon>
    </lineage>
</organism>
<sequence length="188" mass="21742">MDIRYVSRNVDLSDAVKDHMEKKLGKLEKFFERILSSQVEMSFSRGMFVVEITSDVNGVVMRGEDHANDLRKAFDRSLKNIERQVKRHKEYLTDRAQMKTHDISFELFDAEELMGELQPSQPAETEDIDAIVKIKRFPMRPMSAQEATMQMDLLGHSFFVFRNADEGDVVNVVYRRRSGGYGLITPES</sequence>
<dbReference type="EMBL" id="CP074691">
    <property type="protein sequence ID" value="QVL37222.1"/>
    <property type="molecule type" value="Genomic_DNA"/>
</dbReference>
<protein>
    <submittedName>
        <fullName evidence="1">Ribosome-associated translation inhibitor RaiA</fullName>
    </submittedName>
</protein>
<name>A0ACD1DYE0_9BACT</name>
<reference evidence="1" key="1">
    <citation type="submission" date="2021-05" db="EMBL/GenBank/DDBJ databases">
        <title>An isolated secondary fermenter in methanogenic hydrocarbon-degrading communities.</title>
        <authorList>
            <person name="Liu Y.-F."/>
            <person name="Liu Z.-l."/>
        </authorList>
    </citation>
    <scope>NUCLEOTIDE SEQUENCE</scope>
    <source>
        <strain evidence="1">L-13</strain>
    </source>
</reference>
<proteinExistence type="predicted"/>
<evidence type="ECO:0000313" key="1">
    <source>
        <dbReference type="EMBL" id="QVL37222.1"/>
    </source>
</evidence>
<keyword evidence="2" id="KW-1185">Reference proteome</keyword>
<evidence type="ECO:0000313" key="2">
    <source>
        <dbReference type="Proteomes" id="UP000682204"/>
    </source>
</evidence>
<dbReference type="Proteomes" id="UP000682204">
    <property type="component" value="Chromosome"/>
</dbReference>